<organism evidence="1">
    <name type="scientific">Ooceraea biroi</name>
    <name type="common">Clonal raider ant</name>
    <name type="synonym">Cerapachys biroi</name>
    <dbReference type="NCBI Taxonomy" id="2015173"/>
    <lineage>
        <taxon>Eukaryota</taxon>
        <taxon>Metazoa</taxon>
        <taxon>Ecdysozoa</taxon>
        <taxon>Arthropoda</taxon>
        <taxon>Hexapoda</taxon>
        <taxon>Insecta</taxon>
        <taxon>Pterygota</taxon>
        <taxon>Neoptera</taxon>
        <taxon>Endopterygota</taxon>
        <taxon>Hymenoptera</taxon>
        <taxon>Apocrita</taxon>
        <taxon>Aculeata</taxon>
        <taxon>Formicoidea</taxon>
        <taxon>Formicidae</taxon>
        <taxon>Dorylinae</taxon>
        <taxon>Ooceraea</taxon>
    </lineage>
</organism>
<accession>A0A3L8E0U8</accession>
<reference evidence="1" key="1">
    <citation type="journal article" date="2018" name="Genome Res.">
        <title>The genomic architecture and molecular evolution of ant odorant receptors.</title>
        <authorList>
            <person name="McKenzie S.K."/>
            <person name="Kronauer D.J.C."/>
        </authorList>
    </citation>
    <scope>NUCLEOTIDE SEQUENCE [LARGE SCALE GENOMIC DNA]</scope>
    <source>
        <strain evidence="1">Clonal line C1</strain>
    </source>
</reference>
<dbReference type="Proteomes" id="UP000279307">
    <property type="component" value="Chromosome 1"/>
</dbReference>
<gene>
    <name evidence="1" type="ORF">DMN91_000081</name>
</gene>
<dbReference type="AlphaFoldDB" id="A0A3L8E0U8"/>
<proteinExistence type="predicted"/>
<reference evidence="1" key="2">
    <citation type="submission" date="2018-07" db="EMBL/GenBank/DDBJ databases">
        <authorList>
            <person name="Mckenzie S.K."/>
            <person name="Kronauer D.J.C."/>
        </authorList>
    </citation>
    <scope>NUCLEOTIDE SEQUENCE</scope>
    <source>
        <strain evidence="1">Clonal line C1</strain>
    </source>
</reference>
<comment type="caution">
    <text evidence="1">The sequence shown here is derived from an EMBL/GenBank/DDBJ whole genome shotgun (WGS) entry which is preliminary data.</text>
</comment>
<dbReference type="EMBL" id="QOIP01000001">
    <property type="protein sequence ID" value="RLU26287.1"/>
    <property type="molecule type" value="Genomic_DNA"/>
</dbReference>
<sequence>MSDEEVFDVNDVDVNEEDDEYNVSMKEELIALVKANPALYAKNWKSMLVKSFAKTWLGRVSDIACRSKYQGKTEGRNICQRKILIREEAPVCAKMASLSSLFIFGGPYYASQV</sequence>
<protein>
    <submittedName>
        <fullName evidence="1">Uncharacterized protein</fullName>
    </submittedName>
</protein>
<evidence type="ECO:0000313" key="1">
    <source>
        <dbReference type="EMBL" id="RLU26287.1"/>
    </source>
</evidence>
<name>A0A3L8E0U8_OOCBI</name>